<comment type="caution">
    <text evidence="1">The sequence shown here is derived from an EMBL/GenBank/DDBJ whole genome shotgun (WGS) entry which is preliminary data.</text>
</comment>
<keyword evidence="2" id="KW-1185">Reference proteome</keyword>
<reference evidence="1 2" key="1">
    <citation type="submission" date="2023-07" db="EMBL/GenBank/DDBJ databases">
        <title>Genomic Encyclopedia of Type Strains, Phase IV (KMG-IV): sequencing the most valuable type-strain genomes for metagenomic binning, comparative biology and taxonomic classification.</title>
        <authorList>
            <person name="Goeker M."/>
        </authorList>
    </citation>
    <scope>NUCLEOTIDE SEQUENCE [LARGE SCALE GENOMIC DNA]</scope>
    <source>
        <strain evidence="1 2">DSM 17723</strain>
    </source>
</reference>
<evidence type="ECO:0000313" key="2">
    <source>
        <dbReference type="Proteomes" id="UP001232245"/>
    </source>
</evidence>
<dbReference type="Proteomes" id="UP001232245">
    <property type="component" value="Unassembled WGS sequence"/>
</dbReference>
<sequence length="266" mass="30776">MNHLLTCTTEELALMVSVAGFPSVAKGIAETAIGSKTENEWVAIMEATSHQLIMKRMWDPALEEKGELPLTHETLKFIEKYVNSGRMIRCSNAPQQSVLMLHHYEDDEWLMHLIDRDIIHEFALITSSQIHEIIRDYYGIEFPKFAGEHRFALTDEAFDLLSKPDEVEAVRNTYSLTENEDVAFSMFVEDLQTFNWTLFNISNFSMSMNENEMYLENILFFLPSSRGIWISEYTEDEQKPIHIHLADQQEWQEILSGIGSMVTLQV</sequence>
<dbReference type="EMBL" id="JAUSTZ010000001">
    <property type="protein sequence ID" value="MDQ0224109.1"/>
    <property type="molecule type" value="Genomic_DNA"/>
</dbReference>
<protein>
    <submittedName>
        <fullName evidence="1">Uncharacterized protein</fullName>
    </submittedName>
</protein>
<gene>
    <name evidence="1" type="ORF">J2S02_000431</name>
</gene>
<dbReference type="RefSeq" id="WP_174881839.1">
    <property type="nucleotide sequence ID" value="NZ_CADEPK010000445.1"/>
</dbReference>
<name>A0ABT9YVU4_9BACI</name>
<proteinExistence type="predicted"/>
<organism evidence="1 2">
    <name type="scientific">Metabacillus niabensis</name>
    <dbReference type="NCBI Taxonomy" id="324854"/>
    <lineage>
        <taxon>Bacteria</taxon>
        <taxon>Bacillati</taxon>
        <taxon>Bacillota</taxon>
        <taxon>Bacilli</taxon>
        <taxon>Bacillales</taxon>
        <taxon>Bacillaceae</taxon>
        <taxon>Metabacillus</taxon>
    </lineage>
</organism>
<evidence type="ECO:0000313" key="1">
    <source>
        <dbReference type="EMBL" id="MDQ0224109.1"/>
    </source>
</evidence>
<accession>A0ABT9YVU4</accession>